<proteinExistence type="predicted"/>
<evidence type="ECO:0000313" key="2">
    <source>
        <dbReference type="Proteomes" id="UP001060085"/>
    </source>
</evidence>
<gene>
    <name evidence="1" type="ORF">M9H77_03037</name>
</gene>
<evidence type="ECO:0000313" key="1">
    <source>
        <dbReference type="EMBL" id="KAI5681809.1"/>
    </source>
</evidence>
<sequence>MGVPIHYNARQVDLTLQRIIAPDLHSAEQVAFWFVNIYENPILTRDKVLDMIVYLKSSEDCTEGLETKVGLRADLVELLFDNLIMGSRLCAWSPTVELYVLLNSGVEAALMCLDSLRHPSCVQIHHIGSSVGSTVAHAVEVLGMEFLDQIFSRRACVFV</sequence>
<keyword evidence="2" id="KW-1185">Reference proteome</keyword>
<accession>A0ACC0CAJ9</accession>
<organism evidence="1 2">
    <name type="scientific">Catharanthus roseus</name>
    <name type="common">Madagascar periwinkle</name>
    <name type="synonym">Vinca rosea</name>
    <dbReference type="NCBI Taxonomy" id="4058"/>
    <lineage>
        <taxon>Eukaryota</taxon>
        <taxon>Viridiplantae</taxon>
        <taxon>Streptophyta</taxon>
        <taxon>Embryophyta</taxon>
        <taxon>Tracheophyta</taxon>
        <taxon>Spermatophyta</taxon>
        <taxon>Magnoliopsida</taxon>
        <taxon>eudicotyledons</taxon>
        <taxon>Gunneridae</taxon>
        <taxon>Pentapetalae</taxon>
        <taxon>asterids</taxon>
        <taxon>lamiids</taxon>
        <taxon>Gentianales</taxon>
        <taxon>Apocynaceae</taxon>
        <taxon>Rauvolfioideae</taxon>
        <taxon>Vinceae</taxon>
        <taxon>Catharanthinae</taxon>
        <taxon>Catharanthus</taxon>
    </lineage>
</organism>
<comment type="caution">
    <text evidence="1">The sequence shown here is derived from an EMBL/GenBank/DDBJ whole genome shotgun (WGS) entry which is preliminary data.</text>
</comment>
<name>A0ACC0CAJ9_CATRO</name>
<dbReference type="EMBL" id="CM044701">
    <property type="protein sequence ID" value="KAI5681809.1"/>
    <property type="molecule type" value="Genomic_DNA"/>
</dbReference>
<dbReference type="Proteomes" id="UP001060085">
    <property type="component" value="Linkage Group LG01"/>
</dbReference>
<reference evidence="2" key="1">
    <citation type="journal article" date="2023" name="Nat. Plants">
        <title>Single-cell RNA sequencing provides a high-resolution roadmap for understanding the multicellular compartmentation of specialized metabolism.</title>
        <authorList>
            <person name="Sun S."/>
            <person name="Shen X."/>
            <person name="Li Y."/>
            <person name="Li Y."/>
            <person name="Wang S."/>
            <person name="Li R."/>
            <person name="Zhang H."/>
            <person name="Shen G."/>
            <person name="Guo B."/>
            <person name="Wei J."/>
            <person name="Xu J."/>
            <person name="St-Pierre B."/>
            <person name="Chen S."/>
            <person name="Sun C."/>
        </authorList>
    </citation>
    <scope>NUCLEOTIDE SEQUENCE [LARGE SCALE GENOMIC DNA]</scope>
</reference>
<protein>
    <submittedName>
        <fullName evidence="1">Uncharacterized protein</fullName>
    </submittedName>
</protein>